<dbReference type="UniPathway" id="UPA00334">
    <property type="reaction ID" value="UER00455"/>
</dbReference>
<dbReference type="UniPathway" id="UPA00253">
    <property type="reaction ID" value="UER00329"/>
</dbReference>
<dbReference type="GO" id="GO:0043420">
    <property type="term" value="P:anthranilate metabolic process"/>
    <property type="evidence" value="ECO:0007669"/>
    <property type="project" value="TreeGrafter"/>
</dbReference>
<proteinExistence type="inferred from homology"/>
<dbReference type="GO" id="GO:0009435">
    <property type="term" value="P:NAD+ biosynthetic process"/>
    <property type="evidence" value="ECO:0007669"/>
    <property type="project" value="UniProtKB-UniRule"/>
</dbReference>
<dbReference type="Pfam" id="PF22580">
    <property type="entry name" value="KYNU_C"/>
    <property type="match status" value="1"/>
</dbReference>
<comment type="caution">
    <text evidence="7">The sequence shown here is derived from an EMBL/GenBank/DDBJ whole genome shotgun (WGS) entry which is preliminary data.</text>
</comment>
<dbReference type="Proteomes" id="UP000477386">
    <property type="component" value="Unassembled WGS sequence"/>
</dbReference>
<keyword evidence="3 4" id="KW-0663">Pyridoxal phosphate</keyword>
<dbReference type="InterPro" id="IPR015424">
    <property type="entry name" value="PyrdxlP-dep_Trfase"/>
</dbReference>
<dbReference type="GO" id="GO:0097053">
    <property type="term" value="P:L-kynurenine catabolic process"/>
    <property type="evidence" value="ECO:0007669"/>
    <property type="project" value="UniProtKB-UniRule"/>
</dbReference>
<comment type="caution">
    <text evidence="4">Lacks conserved residue(s) required for the propagation of feature annotation.</text>
</comment>
<comment type="subunit">
    <text evidence="4 6">Homodimer.</text>
</comment>
<evidence type="ECO:0000256" key="5">
    <source>
        <dbReference type="NCBIfam" id="TIGR01814"/>
    </source>
</evidence>
<feature type="modified residue" description="N6-(pyridoxal phosphate)lysine" evidence="4">
    <location>
        <position position="273"/>
    </location>
</feature>
<keyword evidence="2 4" id="KW-0378">Hydrolase</keyword>
<accession>A0A6M0IIQ5</accession>
<dbReference type="PANTHER" id="PTHR14084">
    <property type="entry name" value="KYNURENINASE"/>
    <property type="match status" value="1"/>
</dbReference>
<gene>
    <name evidence="4 7" type="primary">kynU</name>
    <name evidence="7" type="ORF">GK091_14840</name>
</gene>
<feature type="binding site" evidence="4">
    <location>
        <position position="247"/>
    </location>
    <ligand>
        <name>pyridoxal 5'-phosphate</name>
        <dbReference type="ChEBI" id="CHEBI:597326"/>
    </ligand>
</feature>
<evidence type="ECO:0000256" key="2">
    <source>
        <dbReference type="ARBA" id="ARBA00022801"/>
    </source>
</evidence>
<comment type="cofactor">
    <cofactor evidence="4 6">
        <name>pyridoxal 5'-phosphate</name>
        <dbReference type="ChEBI" id="CHEBI:597326"/>
    </cofactor>
</comment>
<feature type="binding site" evidence="4">
    <location>
        <position position="330"/>
    </location>
    <ligand>
        <name>pyridoxal 5'-phosphate</name>
        <dbReference type="ChEBI" id="CHEBI:597326"/>
    </ligand>
</feature>
<comment type="function">
    <text evidence="4 6">Catalyzes the cleavage of L-kynurenine (L-Kyn) and L-3-hydroxykynurenine (L-3OHKyn) into anthranilic acid (AA) and 3-hydroxyanthranilic acid (3-OHAA), respectively.</text>
</comment>
<dbReference type="SUPFAM" id="SSF53383">
    <property type="entry name" value="PLP-dependent transferases"/>
    <property type="match status" value="1"/>
</dbReference>
<dbReference type="InterPro" id="IPR015422">
    <property type="entry name" value="PyrdxlP-dep_Trfase_small"/>
</dbReference>
<comment type="similarity">
    <text evidence="4 6">Belongs to the kynureninase family.</text>
</comment>
<dbReference type="EC" id="3.7.1.3" evidence="4 5"/>
<dbReference type="GO" id="GO:0030170">
    <property type="term" value="F:pyridoxal phosphate binding"/>
    <property type="evidence" value="ECO:0007669"/>
    <property type="project" value="UniProtKB-UniRule"/>
</dbReference>
<comment type="pathway">
    <text evidence="4 6">Cofactor biosynthesis; NAD(+) biosynthesis; quinolinate from L-kynurenine: step 2/3.</text>
</comment>
<feature type="binding site" evidence="4">
    <location>
        <begin position="162"/>
        <end position="165"/>
    </location>
    <ligand>
        <name>pyridoxal 5'-phosphate</name>
        <dbReference type="ChEBI" id="CHEBI:597326"/>
    </ligand>
</feature>
<sequence length="447" mass="50020">MTYENSRSFALQLDEADSIRHFRDRFHIPQRDGKSLIYLCGNSLGLQPKTARESLTKELDTWQNLGVEGWFEQTTAAGAEGGEQPWLGYHATCKESLAQIVGAEPLEVCPMNALTVNLHLLLASFYRPGVDSSSVDSPGRFAGAVGSSEHRKYKILTIKGDFPSDQYALETHVKHHGLNPSDAIIEIAPRPDDGLIHTTDIQRAIADHADSLALIWMSGLNYYTGQVYNMDAIAQTAKRYCVPIGFDLAHAIGNVPLRLHEWGVDFATWCSYKYLNGGPGAVSGVFVHQKHHDQNLPRLAGWWGYREDRRFEMTPGFLPAPGADGWQVSTPNVLALALHRAAIAITAEAGIVPLRQKSERLTGYLEYLLTPFDDIQILTPDDPNQRGCQLSLLVRKNGKDLFAYLTEQGVVSDWREPDCIRLAPTPLYNTFEEVWQVGEIIRRYFDR</sequence>
<protein>
    <recommendedName>
        <fullName evidence="4 5">Kynureninase</fullName>
        <ecNumber evidence="4 5">3.7.1.3</ecNumber>
    </recommendedName>
    <alternativeName>
        <fullName evidence="4">L-kynurenine hydrolase</fullName>
    </alternativeName>
</protein>
<keyword evidence="1 4" id="KW-0662">Pyridine nucleotide biosynthesis</keyword>
<dbReference type="GO" id="GO:0019441">
    <property type="term" value="P:L-tryptophan catabolic process to kynurenine"/>
    <property type="evidence" value="ECO:0007669"/>
    <property type="project" value="TreeGrafter"/>
</dbReference>
<dbReference type="EMBL" id="JAAGNZ010000001">
    <property type="protein sequence ID" value="NEU68166.1"/>
    <property type="molecule type" value="Genomic_DNA"/>
</dbReference>
<dbReference type="AlphaFoldDB" id="A0A6M0IIQ5"/>
<organism evidence="7 8">
    <name type="scientific">Spirosoma agri</name>
    <dbReference type="NCBI Taxonomy" id="1987381"/>
    <lineage>
        <taxon>Bacteria</taxon>
        <taxon>Pseudomonadati</taxon>
        <taxon>Bacteroidota</taxon>
        <taxon>Cytophagia</taxon>
        <taxon>Cytophagales</taxon>
        <taxon>Cytophagaceae</taxon>
        <taxon>Spirosoma</taxon>
    </lineage>
</organism>
<feature type="binding site" evidence="4">
    <location>
        <position position="302"/>
    </location>
    <ligand>
        <name>pyridoxal 5'-phosphate</name>
        <dbReference type="ChEBI" id="CHEBI:597326"/>
    </ligand>
</feature>
<evidence type="ECO:0000313" key="7">
    <source>
        <dbReference type="EMBL" id="NEU68166.1"/>
    </source>
</evidence>
<evidence type="ECO:0000313" key="8">
    <source>
        <dbReference type="Proteomes" id="UP000477386"/>
    </source>
</evidence>
<comment type="catalytic activity">
    <reaction evidence="4 6">
        <text>L-kynurenine + H2O = anthranilate + L-alanine + H(+)</text>
        <dbReference type="Rhea" id="RHEA:16813"/>
        <dbReference type="ChEBI" id="CHEBI:15377"/>
        <dbReference type="ChEBI" id="CHEBI:15378"/>
        <dbReference type="ChEBI" id="CHEBI:16567"/>
        <dbReference type="ChEBI" id="CHEBI:57959"/>
        <dbReference type="ChEBI" id="CHEBI:57972"/>
        <dbReference type="EC" id="3.7.1.3"/>
    </reaction>
</comment>
<dbReference type="PANTHER" id="PTHR14084:SF0">
    <property type="entry name" value="KYNURENINASE"/>
    <property type="match status" value="1"/>
</dbReference>
<dbReference type="PIRSF" id="PIRSF038800">
    <property type="entry name" value="KYNU"/>
    <property type="match status" value="1"/>
</dbReference>
<evidence type="ECO:0000256" key="1">
    <source>
        <dbReference type="ARBA" id="ARBA00022642"/>
    </source>
</evidence>
<feature type="binding site" evidence="4">
    <location>
        <position position="115"/>
    </location>
    <ligand>
        <name>pyridoxal 5'-phosphate</name>
        <dbReference type="ChEBI" id="CHEBI:597326"/>
    </ligand>
</feature>
<dbReference type="HAMAP" id="MF_01970">
    <property type="entry name" value="Kynureninase"/>
    <property type="match status" value="1"/>
</dbReference>
<dbReference type="InterPro" id="IPR015421">
    <property type="entry name" value="PyrdxlP-dep_Trfase_major"/>
</dbReference>
<evidence type="ECO:0000256" key="3">
    <source>
        <dbReference type="ARBA" id="ARBA00022898"/>
    </source>
</evidence>
<evidence type="ECO:0000256" key="6">
    <source>
        <dbReference type="PIRNR" id="PIRNR038800"/>
    </source>
</evidence>
<comment type="catalytic activity">
    <reaction evidence="6">
        <text>3-hydroxy-L-kynurenine + H2O = 3-hydroxyanthranilate + L-alanine + H(+)</text>
        <dbReference type="Rhea" id="RHEA:25143"/>
        <dbReference type="ChEBI" id="CHEBI:15377"/>
        <dbReference type="ChEBI" id="CHEBI:15378"/>
        <dbReference type="ChEBI" id="CHEBI:36559"/>
        <dbReference type="ChEBI" id="CHEBI:57972"/>
        <dbReference type="ChEBI" id="CHEBI:58125"/>
        <dbReference type="EC" id="3.7.1.3"/>
    </reaction>
</comment>
<keyword evidence="8" id="KW-1185">Reference proteome</keyword>
<dbReference type="Gene3D" id="3.90.1150.10">
    <property type="entry name" value="Aspartate Aminotransferase, domain 1"/>
    <property type="match status" value="1"/>
</dbReference>
<dbReference type="InterPro" id="IPR010111">
    <property type="entry name" value="Kynureninase"/>
</dbReference>
<dbReference type="GO" id="GO:0019805">
    <property type="term" value="P:quinolinate biosynthetic process"/>
    <property type="evidence" value="ECO:0007669"/>
    <property type="project" value="UniProtKB-UniRule"/>
</dbReference>
<dbReference type="GO" id="GO:0005737">
    <property type="term" value="C:cytoplasm"/>
    <property type="evidence" value="ECO:0007669"/>
    <property type="project" value="UniProtKB-UniRule"/>
</dbReference>
<dbReference type="RefSeq" id="WP_164039672.1">
    <property type="nucleotide sequence ID" value="NZ_JAAGNZ010000001.1"/>
</dbReference>
<dbReference type="Gene3D" id="3.40.640.10">
    <property type="entry name" value="Type I PLP-dependent aspartate aminotransferase-like (Major domain)"/>
    <property type="match status" value="1"/>
</dbReference>
<feature type="binding site" evidence="4">
    <location>
        <position position="272"/>
    </location>
    <ligand>
        <name>pyridoxal 5'-phosphate</name>
        <dbReference type="ChEBI" id="CHEBI:597326"/>
    </ligand>
</feature>
<dbReference type="GO" id="GO:0030429">
    <property type="term" value="F:kynureninase activity"/>
    <property type="evidence" value="ECO:0007669"/>
    <property type="project" value="UniProtKB-UniRule"/>
</dbReference>
<feature type="binding site" evidence="4">
    <location>
        <position position="114"/>
    </location>
    <ligand>
        <name>pyridoxal 5'-phosphate</name>
        <dbReference type="ChEBI" id="CHEBI:597326"/>
    </ligand>
</feature>
<evidence type="ECO:0000256" key="4">
    <source>
        <dbReference type="HAMAP-Rule" id="MF_01970"/>
    </source>
</evidence>
<dbReference type="NCBIfam" id="TIGR01814">
    <property type="entry name" value="kynureninase"/>
    <property type="match status" value="1"/>
</dbReference>
<reference evidence="7 8" key="1">
    <citation type="submission" date="2020-02" db="EMBL/GenBank/DDBJ databases">
        <title>Draft genome sequence of two Spirosoma agri KCTC 52727 and Spirosoma terrae KCTC 52035.</title>
        <authorList>
            <person name="Rojas J."/>
            <person name="Ambika Manirajan B."/>
            <person name="Ratering S."/>
            <person name="Suarez C."/>
            <person name="Schnell S."/>
        </authorList>
    </citation>
    <scope>NUCLEOTIDE SEQUENCE [LARGE SCALE GENOMIC DNA]</scope>
    <source>
        <strain evidence="7 8">KCTC 52727</strain>
    </source>
</reference>
<name>A0A6M0IIQ5_9BACT</name>
<feature type="binding site" evidence="4">
    <location>
        <position position="250"/>
    </location>
    <ligand>
        <name>pyridoxal 5'-phosphate</name>
        <dbReference type="ChEBI" id="CHEBI:597326"/>
    </ligand>
</feature>
<comment type="pathway">
    <text evidence="4 6">Amino-acid degradation; L-kynurenine degradation; L-alanine and anthranilate from L-kynurenine: step 1/1.</text>
</comment>